<reference evidence="1 2" key="1">
    <citation type="submission" date="2016-03" db="EMBL/GenBank/DDBJ databases">
        <title>Complete genome sequence of Thermococcus gorgonarius.</title>
        <authorList>
            <person name="Oger P.M."/>
        </authorList>
    </citation>
    <scope>NUCLEOTIDE SEQUENCE [LARGE SCALE GENOMIC DNA]</scope>
    <source>
        <strain evidence="1 2">W-12</strain>
    </source>
</reference>
<protein>
    <submittedName>
        <fullName evidence="1">Uncharacterized protein</fullName>
    </submittedName>
</protein>
<evidence type="ECO:0000313" key="2">
    <source>
        <dbReference type="Proteomes" id="UP000250134"/>
    </source>
</evidence>
<keyword evidence="2" id="KW-1185">Reference proteome</keyword>
<dbReference type="AlphaFoldDB" id="A0A2Z2M476"/>
<dbReference type="KEGG" id="tgg:A3K92_03635"/>
<evidence type="ECO:0000313" key="1">
    <source>
        <dbReference type="EMBL" id="ASJ00627.1"/>
    </source>
</evidence>
<proteinExistence type="predicted"/>
<gene>
    <name evidence="1" type="ORF">A3K92_03635</name>
</gene>
<sequence length="65" mass="7496">MDKIVLFPNLCIEKEDERRPFRGFRGTSGEIGRTISPLVAEKRKILLKNGLRIFTLHKGNQMNVL</sequence>
<organism evidence="1 2">
    <name type="scientific">Thermococcus gorgonarius</name>
    <dbReference type="NCBI Taxonomy" id="71997"/>
    <lineage>
        <taxon>Archaea</taxon>
        <taxon>Methanobacteriati</taxon>
        <taxon>Methanobacteriota</taxon>
        <taxon>Thermococci</taxon>
        <taxon>Thermococcales</taxon>
        <taxon>Thermococcaceae</taxon>
        <taxon>Thermococcus</taxon>
    </lineage>
</organism>
<dbReference type="Proteomes" id="UP000250134">
    <property type="component" value="Chromosome"/>
</dbReference>
<accession>A0A2Z2M476</accession>
<name>A0A2Z2M476_THEGO</name>
<dbReference type="EMBL" id="CP014855">
    <property type="protein sequence ID" value="ASJ00627.1"/>
    <property type="molecule type" value="Genomic_DNA"/>
</dbReference>